<organism evidence="17 18">
    <name type="scientific">Anaerostipes butyraticus</name>
    <dbReference type="NCBI Taxonomy" id="645466"/>
    <lineage>
        <taxon>Bacteria</taxon>
        <taxon>Bacillati</taxon>
        <taxon>Bacillota</taxon>
        <taxon>Clostridia</taxon>
        <taxon>Lachnospirales</taxon>
        <taxon>Lachnospiraceae</taxon>
        <taxon>Anaerostipes</taxon>
    </lineage>
</organism>
<dbReference type="InterPro" id="IPR036890">
    <property type="entry name" value="HATPase_C_sf"/>
</dbReference>
<evidence type="ECO:0000256" key="10">
    <source>
        <dbReference type="ARBA" id="ARBA00022840"/>
    </source>
</evidence>
<dbReference type="InterPro" id="IPR003660">
    <property type="entry name" value="HAMP_dom"/>
</dbReference>
<dbReference type="InterPro" id="IPR036097">
    <property type="entry name" value="HisK_dim/P_sf"/>
</dbReference>
<feature type="transmembrane region" description="Helical" evidence="14">
    <location>
        <begin position="160"/>
        <end position="182"/>
    </location>
</feature>
<evidence type="ECO:0000256" key="4">
    <source>
        <dbReference type="ARBA" id="ARBA00022475"/>
    </source>
</evidence>
<dbReference type="Proteomes" id="UP000613208">
    <property type="component" value="Unassembled WGS sequence"/>
</dbReference>
<keyword evidence="7 14" id="KW-0812">Transmembrane</keyword>
<keyword evidence="4" id="KW-1003">Cell membrane</keyword>
<dbReference type="PANTHER" id="PTHR45528">
    <property type="entry name" value="SENSOR HISTIDINE KINASE CPXA"/>
    <property type="match status" value="1"/>
</dbReference>
<comment type="subcellular location">
    <subcellularLocation>
        <location evidence="2">Cell membrane</location>
        <topology evidence="2">Multi-pass membrane protein</topology>
    </subcellularLocation>
</comment>
<sequence>MSLKKRMFRSNMMILFLALFSLMMIILLVLLAFEDSFEQRLDALEQRKLDSNVVQAVSEIQKTEIENFSGTQQRLKEWGYETAVISGGKIEQGSRSEQMSELLEVTAQLDLSEEKPEIFFRRNVTLIAQYHPEGKYCVAAAHFPKEDWKKSMVKNLFRPFLIAFFLIGTGAILVILLLSAFFTRRMNRVVMEPLEKLGKGVRRIKDGNLREDIVYQGEQEFEDVCQVFNDMQHTILAEQEQQAKNKKARTDMVAGISHDLRTPLTSVQGYIKGVLDGVADTPEKEYLYLKTAYESTEEMNVLLQKLFDFSRMESGQMPFHMVSAELGEFTAACMAQKEAVMDSKQVQITMKQEPEWIPEVMLDVDQVRRIFDNLLENSLKYAMVRPVKIQIRVSEIKDFVLLEWKDNGKGVPEEKLDRIFERFYRCDESRNEKGSGIGLSVVKYIMERHNGKVAAENDQGLKIQLYFPKER</sequence>
<evidence type="ECO:0000256" key="1">
    <source>
        <dbReference type="ARBA" id="ARBA00000085"/>
    </source>
</evidence>
<keyword evidence="8" id="KW-0547">Nucleotide-binding</keyword>
<dbReference type="AlphaFoldDB" id="A0A916Q3X2"/>
<dbReference type="Pfam" id="PF00512">
    <property type="entry name" value="HisKA"/>
    <property type="match status" value="1"/>
</dbReference>
<dbReference type="Gene3D" id="1.10.287.130">
    <property type="match status" value="1"/>
</dbReference>
<dbReference type="GO" id="GO:0005524">
    <property type="term" value="F:ATP binding"/>
    <property type="evidence" value="ECO:0007669"/>
    <property type="project" value="UniProtKB-KW"/>
</dbReference>
<dbReference type="PRINTS" id="PR00344">
    <property type="entry name" value="BCTRLSENSOR"/>
</dbReference>
<dbReference type="CDD" id="cd06225">
    <property type="entry name" value="HAMP"/>
    <property type="match status" value="1"/>
</dbReference>
<keyword evidence="6" id="KW-0808">Transferase</keyword>
<dbReference type="GO" id="GO:0005886">
    <property type="term" value="C:plasma membrane"/>
    <property type="evidence" value="ECO:0007669"/>
    <property type="project" value="UniProtKB-SubCell"/>
</dbReference>
<evidence type="ECO:0000256" key="8">
    <source>
        <dbReference type="ARBA" id="ARBA00022741"/>
    </source>
</evidence>
<evidence type="ECO:0000256" key="7">
    <source>
        <dbReference type="ARBA" id="ARBA00022692"/>
    </source>
</evidence>
<evidence type="ECO:0000256" key="3">
    <source>
        <dbReference type="ARBA" id="ARBA00012438"/>
    </source>
</evidence>
<dbReference type="CDD" id="cd00075">
    <property type="entry name" value="HATPase"/>
    <property type="match status" value="1"/>
</dbReference>
<dbReference type="PANTHER" id="PTHR45528:SF1">
    <property type="entry name" value="SENSOR HISTIDINE KINASE CPXA"/>
    <property type="match status" value="1"/>
</dbReference>
<evidence type="ECO:0000256" key="14">
    <source>
        <dbReference type="SAM" id="Phobius"/>
    </source>
</evidence>
<evidence type="ECO:0000256" key="2">
    <source>
        <dbReference type="ARBA" id="ARBA00004651"/>
    </source>
</evidence>
<dbReference type="InterPro" id="IPR003594">
    <property type="entry name" value="HATPase_dom"/>
</dbReference>
<dbReference type="Gene3D" id="6.10.340.10">
    <property type="match status" value="1"/>
</dbReference>
<dbReference type="InterPro" id="IPR005467">
    <property type="entry name" value="His_kinase_dom"/>
</dbReference>
<feature type="domain" description="HAMP" evidence="16">
    <location>
        <begin position="188"/>
        <end position="240"/>
    </location>
</feature>
<keyword evidence="18" id="KW-1185">Reference proteome</keyword>
<keyword evidence="9" id="KW-0418">Kinase</keyword>
<dbReference type="Pfam" id="PF00672">
    <property type="entry name" value="HAMP"/>
    <property type="match status" value="1"/>
</dbReference>
<keyword evidence="10" id="KW-0067">ATP-binding</keyword>
<dbReference type="EC" id="2.7.13.3" evidence="3"/>
<dbReference type="InterPro" id="IPR003661">
    <property type="entry name" value="HisK_dim/P_dom"/>
</dbReference>
<name>A0A916Q3X2_9FIRM</name>
<keyword evidence="11 14" id="KW-1133">Transmembrane helix</keyword>
<keyword evidence="12" id="KW-0902">Two-component regulatory system</keyword>
<comment type="caution">
    <text evidence="17">The sequence shown here is derived from an EMBL/GenBank/DDBJ whole genome shotgun (WGS) entry which is preliminary data.</text>
</comment>
<evidence type="ECO:0000256" key="6">
    <source>
        <dbReference type="ARBA" id="ARBA00022679"/>
    </source>
</evidence>
<evidence type="ECO:0000256" key="11">
    <source>
        <dbReference type="ARBA" id="ARBA00022989"/>
    </source>
</evidence>
<gene>
    <name evidence="17" type="ORF">ANBU17_03000</name>
</gene>
<comment type="catalytic activity">
    <reaction evidence="1">
        <text>ATP + protein L-histidine = ADP + protein N-phospho-L-histidine.</text>
        <dbReference type="EC" id="2.7.13.3"/>
    </reaction>
</comment>
<dbReference type="InterPro" id="IPR050398">
    <property type="entry name" value="HssS/ArlS-like"/>
</dbReference>
<dbReference type="InterPro" id="IPR004358">
    <property type="entry name" value="Sig_transdc_His_kin-like_C"/>
</dbReference>
<accession>A0A916Q3X2</accession>
<dbReference type="PROSITE" id="PS50109">
    <property type="entry name" value="HIS_KIN"/>
    <property type="match status" value="1"/>
</dbReference>
<dbReference type="SUPFAM" id="SSF55874">
    <property type="entry name" value="ATPase domain of HSP90 chaperone/DNA topoisomerase II/histidine kinase"/>
    <property type="match status" value="1"/>
</dbReference>
<dbReference type="EMBL" id="BLYI01000006">
    <property type="protein sequence ID" value="GFO83953.1"/>
    <property type="molecule type" value="Genomic_DNA"/>
</dbReference>
<feature type="domain" description="Histidine kinase" evidence="15">
    <location>
        <begin position="255"/>
        <end position="471"/>
    </location>
</feature>
<keyword evidence="13 14" id="KW-0472">Membrane</keyword>
<proteinExistence type="predicted"/>
<evidence type="ECO:0000259" key="16">
    <source>
        <dbReference type="PROSITE" id="PS50885"/>
    </source>
</evidence>
<dbReference type="SMART" id="SM00387">
    <property type="entry name" value="HATPase_c"/>
    <property type="match status" value="1"/>
</dbReference>
<evidence type="ECO:0000313" key="18">
    <source>
        <dbReference type="Proteomes" id="UP000613208"/>
    </source>
</evidence>
<protein>
    <recommendedName>
        <fullName evidence="3">histidine kinase</fullName>
        <ecNumber evidence="3">2.7.13.3</ecNumber>
    </recommendedName>
</protein>
<dbReference type="PROSITE" id="PS50885">
    <property type="entry name" value="HAMP"/>
    <property type="match status" value="1"/>
</dbReference>
<evidence type="ECO:0000259" key="15">
    <source>
        <dbReference type="PROSITE" id="PS50109"/>
    </source>
</evidence>
<dbReference type="GO" id="GO:0000155">
    <property type="term" value="F:phosphorelay sensor kinase activity"/>
    <property type="evidence" value="ECO:0007669"/>
    <property type="project" value="InterPro"/>
</dbReference>
<dbReference type="Gene3D" id="3.30.565.10">
    <property type="entry name" value="Histidine kinase-like ATPase, C-terminal domain"/>
    <property type="match status" value="1"/>
</dbReference>
<dbReference type="SMART" id="SM00304">
    <property type="entry name" value="HAMP"/>
    <property type="match status" value="1"/>
</dbReference>
<evidence type="ECO:0000313" key="17">
    <source>
        <dbReference type="EMBL" id="GFO83953.1"/>
    </source>
</evidence>
<feature type="transmembrane region" description="Helical" evidence="14">
    <location>
        <begin position="12"/>
        <end position="33"/>
    </location>
</feature>
<dbReference type="SUPFAM" id="SSF47384">
    <property type="entry name" value="Homodimeric domain of signal transducing histidine kinase"/>
    <property type="match status" value="1"/>
</dbReference>
<reference evidence="17" key="1">
    <citation type="submission" date="2020-06" db="EMBL/GenBank/DDBJ databases">
        <title>Characterization of fructooligosaccharide metabolism and fructooligosaccharide-degrading enzymes in human commensal butyrate producers.</title>
        <authorList>
            <person name="Tanno H."/>
            <person name="Fujii T."/>
            <person name="Hirano K."/>
            <person name="Maeno S."/>
            <person name="Tonozuka T."/>
            <person name="Sakamoto M."/>
            <person name="Ohkuma M."/>
            <person name="Tochio T."/>
            <person name="Endo A."/>
        </authorList>
    </citation>
    <scope>NUCLEOTIDE SEQUENCE</scope>
    <source>
        <strain evidence="17">JCM 17466</strain>
    </source>
</reference>
<evidence type="ECO:0000256" key="9">
    <source>
        <dbReference type="ARBA" id="ARBA00022777"/>
    </source>
</evidence>
<evidence type="ECO:0000256" key="12">
    <source>
        <dbReference type="ARBA" id="ARBA00023012"/>
    </source>
</evidence>
<dbReference type="SMART" id="SM00388">
    <property type="entry name" value="HisKA"/>
    <property type="match status" value="1"/>
</dbReference>
<keyword evidence="5" id="KW-0597">Phosphoprotein</keyword>
<dbReference type="CDD" id="cd00082">
    <property type="entry name" value="HisKA"/>
    <property type="match status" value="1"/>
</dbReference>
<evidence type="ECO:0000256" key="5">
    <source>
        <dbReference type="ARBA" id="ARBA00022553"/>
    </source>
</evidence>
<dbReference type="Pfam" id="PF02518">
    <property type="entry name" value="HATPase_c"/>
    <property type="match status" value="1"/>
</dbReference>
<evidence type="ECO:0000256" key="13">
    <source>
        <dbReference type="ARBA" id="ARBA00023136"/>
    </source>
</evidence>